<feature type="compositionally biased region" description="Acidic residues" evidence="1">
    <location>
        <begin position="140"/>
        <end position="204"/>
    </location>
</feature>
<sequence length="213" mass="23114">MKQVDEQAGPSPATEYQVPTPPKSRSPSIHRIQKICGFARSSCFLKTAVQMDAVMAAGDAVADLLTAVATEDPVCEMPDFKMGGKKDDEAAPTDAGDEDDGDDGDEDGDFGEGEEDVSDGETYDNAKGIDKNKKQRGEPEENGEEDEEEPEGQEGGGGDDDDDDDDENEDDDDEEDGEDDDEGVEEEDDDQDHGDDEEDDDEDSLQPPKKRKK</sequence>
<name>A0A8J5S2D1_ZIZPA</name>
<feature type="compositionally biased region" description="Basic and acidic residues" evidence="1">
    <location>
        <begin position="78"/>
        <end position="89"/>
    </location>
</feature>
<feature type="compositionally biased region" description="Basic and acidic residues" evidence="1">
    <location>
        <begin position="127"/>
        <end position="139"/>
    </location>
</feature>
<feature type="region of interest" description="Disordered" evidence="1">
    <location>
        <begin position="71"/>
        <end position="213"/>
    </location>
</feature>
<dbReference type="Proteomes" id="UP000729402">
    <property type="component" value="Unassembled WGS sequence"/>
</dbReference>
<feature type="region of interest" description="Disordered" evidence="1">
    <location>
        <begin position="1"/>
        <end position="29"/>
    </location>
</feature>
<proteinExistence type="predicted"/>
<accession>A0A8J5S2D1</accession>
<keyword evidence="3" id="KW-1185">Reference proteome</keyword>
<reference evidence="2" key="2">
    <citation type="submission" date="2021-02" db="EMBL/GenBank/DDBJ databases">
        <authorList>
            <person name="Kimball J.A."/>
            <person name="Haas M.W."/>
            <person name="Macchietto M."/>
            <person name="Kono T."/>
            <person name="Duquette J."/>
            <person name="Shao M."/>
        </authorList>
    </citation>
    <scope>NUCLEOTIDE SEQUENCE</scope>
    <source>
        <tissue evidence="2">Fresh leaf tissue</tissue>
    </source>
</reference>
<dbReference type="AlphaFoldDB" id="A0A8J5S2D1"/>
<evidence type="ECO:0000313" key="2">
    <source>
        <dbReference type="EMBL" id="KAG8066416.1"/>
    </source>
</evidence>
<gene>
    <name evidence="2" type="ORF">GUJ93_ZPchr0004g38518</name>
</gene>
<evidence type="ECO:0000313" key="3">
    <source>
        <dbReference type="Proteomes" id="UP000729402"/>
    </source>
</evidence>
<dbReference type="EMBL" id="JAAALK010000285">
    <property type="protein sequence ID" value="KAG8066416.1"/>
    <property type="molecule type" value="Genomic_DNA"/>
</dbReference>
<organism evidence="2 3">
    <name type="scientific">Zizania palustris</name>
    <name type="common">Northern wild rice</name>
    <dbReference type="NCBI Taxonomy" id="103762"/>
    <lineage>
        <taxon>Eukaryota</taxon>
        <taxon>Viridiplantae</taxon>
        <taxon>Streptophyta</taxon>
        <taxon>Embryophyta</taxon>
        <taxon>Tracheophyta</taxon>
        <taxon>Spermatophyta</taxon>
        <taxon>Magnoliopsida</taxon>
        <taxon>Liliopsida</taxon>
        <taxon>Poales</taxon>
        <taxon>Poaceae</taxon>
        <taxon>BOP clade</taxon>
        <taxon>Oryzoideae</taxon>
        <taxon>Oryzeae</taxon>
        <taxon>Zizaniinae</taxon>
        <taxon>Zizania</taxon>
    </lineage>
</organism>
<reference evidence="2" key="1">
    <citation type="journal article" date="2021" name="bioRxiv">
        <title>Whole Genome Assembly and Annotation of Northern Wild Rice, Zizania palustris L., Supports a Whole Genome Duplication in the Zizania Genus.</title>
        <authorList>
            <person name="Haas M."/>
            <person name="Kono T."/>
            <person name="Macchietto M."/>
            <person name="Millas R."/>
            <person name="McGilp L."/>
            <person name="Shao M."/>
            <person name="Duquette J."/>
            <person name="Hirsch C.N."/>
            <person name="Kimball J."/>
        </authorList>
    </citation>
    <scope>NUCLEOTIDE SEQUENCE</scope>
    <source>
        <tissue evidence="2">Fresh leaf tissue</tissue>
    </source>
</reference>
<protein>
    <submittedName>
        <fullName evidence="2">Uncharacterized protein</fullName>
    </submittedName>
</protein>
<evidence type="ECO:0000256" key="1">
    <source>
        <dbReference type="SAM" id="MobiDB-lite"/>
    </source>
</evidence>
<feature type="compositionally biased region" description="Acidic residues" evidence="1">
    <location>
        <begin position="95"/>
        <end position="122"/>
    </location>
</feature>
<comment type="caution">
    <text evidence="2">The sequence shown here is derived from an EMBL/GenBank/DDBJ whole genome shotgun (WGS) entry which is preliminary data.</text>
</comment>